<dbReference type="AlphaFoldDB" id="A0A815NXI0"/>
<evidence type="ECO:0000259" key="1">
    <source>
        <dbReference type="Pfam" id="PF13086"/>
    </source>
</evidence>
<name>A0A815NXI0_9BILA</name>
<feature type="domain" description="ZNFX1" evidence="2">
    <location>
        <begin position="295"/>
        <end position="414"/>
    </location>
</feature>
<dbReference type="EMBL" id="CAJNOQ010018975">
    <property type="protein sequence ID" value="CAF1440470.1"/>
    <property type="molecule type" value="Genomic_DNA"/>
</dbReference>
<dbReference type="SUPFAM" id="SSF52540">
    <property type="entry name" value="P-loop containing nucleoside triphosphate hydrolases"/>
    <property type="match status" value="1"/>
</dbReference>
<accession>A0A815NXI0</accession>
<feature type="domain" description="DNA2/NAM7 helicase helicase" evidence="1">
    <location>
        <begin position="514"/>
        <end position="689"/>
    </location>
</feature>
<dbReference type="Pfam" id="PF13086">
    <property type="entry name" value="AAA_11"/>
    <property type="match status" value="1"/>
</dbReference>
<evidence type="ECO:0008006" key="6">
    <source>
        <dbReference type="Google" id="ProtNLM"/>
    </source>
</evidence>
<dbReference type="EMBL" id="CAJOBC010084417">
    <property type="protein sequence ID" value="CAF4316836.1"/>
    <property type="molecule type" value="Genomic_DNA"/>
</dbReference>
<dbReference type="GO" id="GO:0031380">
    <property type="term" value="C:nuclear RNA-directed RNA polymerase complex"/>
    <property type="evidence" value="ECO:0007669"/>
    <property type="project" value="TreeGrafter"/>
</dbReference>
<dbReference type="InterPro" id="IPR057373">
    <property type="entry name" value="ZNFX1"/>
</dbReference>
<protein>
    <recommendedName>
        <fullName evidence="6">NFX1-type zinc finger-containing protein 1</fullName>
    </recommendedName>
</protein>
<dbReference type="GO" id="GO:0031048">
    <property type="term" value="P:regulatory ncRNA-mediated heterochromatin formation"/>
    <property type="evidence" value="ECO:0007669"/>
    <property type="project" value="TreeGrafter"/>
</dbReference>
<dbReference type="GO" id="GO:0004386">
    <property type="term" value="F:helicase activity"/>
    <property type="evidence" value="ECO:0007669"/>
    <property type="project" value="InterPro"/>
</dbReference>
<dbReference type="Proteomes" id="UP000681722">
    <property type="component" value="Unassembled WGS sequence"/>
</dbReference>
<dbReference type="InterPro" id="IPR045055">
    <property type="entry name" value="DNA2/NAM7-like"/>
</dbReference>
<feature type="non-terminal residue" evidence="3">
    <location>
        <position position="1"/>
    </location>
</feature>
<organism evidence="3 5">
    <name type="scientific">Didymodactylos carnosus</name>
    <dbReference type="NCBI Taxonomy" id="1234261"/>
    <lineage>
        <taxon>Eukaryota</taxon>
        <taxon>Metazoa</taxon>
        <taxon>Spiralia</taxon>
        <taxon>Gnathifera</taxon>
        <taxon>Rotifera</taxon>
        <taxon>Eurotatoria</taxon>
        <taxon>Bdelloidea</taxon>
        <taxon>Philodinida</taxon>
        <taxon>Philodinidae</taxon>
        <taxon>Didymodactylos</taxon>
    </lineage>
</organism>
<proteinExistence type="predicted"/>
<evidence type="ECO:0000313" key="5">
    <source>
        <dbReference type="Proteomes" id="UP000663829"/>
    </source>
</evidence>
<dbReference type="InterPro" id="IPR027417">
    <property type="entry name" value="P-loop_NTPase"/>
</dbReference>
<dbReference type="Pfam" id="PF25396">
    <property type="entry name" value="ZNFX1"/>
    <property type="match status" value="1"/>
</dbReference>
<reference evidence="3" key="1">
    <citation type="submission" date="2021-02" db="EMBL/GenBank/DDBJ databases">
        <authorList>
            <person name="Nowell W R."/>
        </authorList>
    </citation>
    <scope>NUCLEOTIDE SEQUENCE</scope>
</reference>
<dbReference type="PANTHER" id="PTHR10887">
    <property type="entry name" value="DNA2/NAM7 HELICASE FAMILY"/>
    <property type="match status" value="1"/>
</dbReference>
<evidence type="ECO:0000259" key="2">
    <source>
        <dbReference type="Pfam" id="PF25396"/>
    </source>
</evidence>
<dbReference type="InterPro" id="IPR041677">
    <property type="entry name" value="DNA2/NAM7_AAA_11"/>
</dbReference>
<dbReference type="Gene3D" id="3.40.50.300">
    <property type="entry name" value="P-loop containing nucleotide triphosphate hydrolases"/>
    <property type="match status" value="1"/>
</dbReference>
<dbReference type="Proteomes" id="UP000663829">
    <property type="component" value="Unassembled WGS sequence"/>
</dbReference>
<dbReference type="OrthoDB" id="2423195at2759"/>
<dbReference type="PANTHER" id="PTHR10887:SF341">
    <property type="entry name" value="NFX1-TYPE ZINC FINGER-CONTAINING PROTEIN 1"/>
    <property type="match status" value="1"/>
</dbReference>
<keyword evidence="5" id="KW-1185">Reference proteome</keyword>
<evidence type="ECO:0000313" key="3">
    <source>
        <dbReference type="EMBL" id="CAF1440470.1"/>
    </source>
</evidence>
<sequence length="758" mass="87881">TKSAAHLYSNEKGNDQSPRYMSSYGQFNNNIKQKPSSHSSKINYRKLADLLDKEPNVIVNELIMPSSQFQAYLNHEQIKLNSVWIKSMTDILEKVVSSSTGQHELLGQIFQMLLGSAYLDGIYEETRKPVHIFSSESGFDLIRSFLMISDYMLDIMPHSESELGRIFERMEITLEKAEKTDENVKLIKSQLQDVRTKSQTIFEFKQKHRQQRLHPENSYKDPIEPPPNNYCFLSVIPLMSEILEDQAVYLRRNIIDGVYNSPEHYLDVHFRLLREDFLAPLRDGIQHYKSGAQTKNFSARVYENVRTLGSSMSKTKNLVYQLQLDARTTSNIKWENSKQLIYGSLLALSDDKFQTCALVTVEDRSSIHKDSIILVRVFSAKNFNQHYFGMEADEKQLDLSHITESARLTMLETTAYFEAYRPILQALQKISARDFPLSTTILSLNKDVKSPDYVNSRTQFDFTSLLVKSNTTVTTDTTNTFRINYSDEYDVNTKYKSVTLLDQSQWPTEKELRLNPAQRKALELALTKKVALIQGPPGTGKTYLGVKIAELLLYNRSVWCGRGSESTPVLMVCQTNHALDQFLEHIIHRLNLNKGIIRVGSRCKNPTIQRFSLLIARQESRNKREIPKEIYCMKRPILEAKMKARNEVIEKECYIRLSYSSEEVQNQTVTQHNQNAQLPNEEDEECDETEEECRRICFDFQDNDDFDLGDDDFFNSHRFRDRDPIITKEEIVEDIESNRDYCDANDQWILHCNVGNYL</sequence>
<gene>
    <name evidence="3" type="ORF">GPM918_LOCUS34355</name>
    <name evidence="4" type="ORF">SRO942_LOCUS35054</name>
</gene>
<comment type="caution">
    <text evidence="3">The sequence shown here is derived from an EMBL/GenBank/DDBJ whole genome shotgun (WGS) entry which is preliminary data.</text>
</comment>
<evidence type="ECO:0000313" key="4">
    <source>
        <dbReference type="EMBL" id="CAF4316836.1"/>
    </source>
</evidence>